<sequence>MPTSPDPPAGVLALDPSDPRHLGPFRLVGRLGAGGMGVVYAGLDDRHRRVAVKCVHRSHAADREFRARFAREVTVTTTRDHAFEEREIHIPDESEILPDRPTPGA</sequence>
<dbReference type="EMBL" id="JACHDO010000001">
    <property type="protein sequence ID" value="MBB5492854.1"/>
    <property type="molecule type" value="Genomic_DNA"/>
</dbReference>
<keyword evidence="3" id="KW-0723">Serine/threonine-protein kinase</keyword>
<keyword evidence="1" id="KW-0547">Nucleotide-binding</keyword>
<evidence type="ECO:0000313" key="4">
    <source>
        <dbReference type="Proteomes" id="UP000579647"/>
    </source>
</evidence>
<dbReference type="SUPFAM" id="SSF56112">
    <property type="entry name" value="Protein kinase-like (PK-like)"/>
    <property type="match status" value="1"/>
</dbReference>
<evidence type="ECO:0000313" key="3">
    <source>
        <dbReference type="EMBL" id="MBB5492854.1"/>
    </source>
</evidence>
<dbReference type="PROSITE" id="PS00107">
    <property type="entry name" value="PROTEIN_KINASE_ATP"/>
    <property type="match status" value="1"/>
</dbReference>
<organism evidence="3 4">
    <name type="scientific">Nocardiopsis metallicus</name>
    <dbReference type="NCBI Taxonomy" id="179819"/>
    <lineage>
        <taxon>Bacteria</taxon>
        <taxon>Bacillati</taxon>
        <taxon>Actinomycetota</taxon>
        <taxon>Actinomycetes</taxon>
        <taxon>Streptosporangiales</taxon>
        <taxon>Nocardiopsidaceae</taxon>
        <taxon>Nocardiopsis</taxon>
    </lineage>
</organism>
<reference evidence="3 4" key="1">
    <citation type="submission" date="2020-08" db="EMBL/GenBank/DDBJ databases">
        <title>Sequencing the genomes of 1000 actinobacteria strains.</title>
        <authorList>
            <person name="Klenk H.-P."/>
        </authorList>
    </citation>
    <scope>NUCLEOTIDE SEQUENCE [LARGE SCALE GENOMIC DNA]</scope>
    <source>
        <strain evidence="3 4">DSM 44598</strain>
    </source>
</reference>
<evidence type="ECO:0000256" key="1">
    <source>
        <dbReference type="PROSITE-ProRule" id="PRU10141"/>
    </source>
</evidence>
<dbReference type="GO" id="GO:0004674">
    <property type="term" value="F:protein serine/threonine kinase activity"/>
    <property type="evidence" value="ECO:0007669"/>
    <property type="project" value="UniProtKB-KW"/>
</dbReference>
<gene>
    <name evidence="3" type="ORF">HNR07_003991</name>
</gene>
<keyword evidence="4" id="KW-1185">Reference proteome</keyword>
<dbReference type="Proteomes" id="UP000579647">
    <property type="component" value="Unassembled WGS sequence"/>
</dbReference>
<feature type="binding site" evidence="1">
    <location>
        <position position="53"/>
    </location>
    <ligand>
        <name>ATP</name>
        <dbReference type="ChEBI" id="CHEBI:30616"/>
    </ligand>
</feature>
<dbReference type="RefSeq" id="WP_376769931.1">
    <property type="nucleotide sequence ID" value="NZ_BAAAKM010000174.1"/>
</dbReference>
<comment type="caution">
    <text evidence="3">The sequence shown here is derived from an EMBL/GenBank/DDBJ whole genome shotgun (WGS) entry which is preliminary data.</text>
</comment>
<dbReference type="Gene3D" id="3.30.200.20">
    <property type="entry name" value="Phosphorylase Kinase, domain 1"/>
    <property type="match status" value="1"/>
</dbReference>
<dbReference type="InterPro" id="IPR017441">
    <property type="entry name" value="Protein_kinase_ATP_BS"/>
</dbReference>
<proteinExistence type="predicted"/>
<dbReference type="GO" id="GO:0005524">
    <property type="term" value="F:ATP binding"/>
    <property type="evidence" value="ECO:0007669"/>
    <property type="project" value="UniProtKB-UniRule"/>
</dbReference>
<name>A0A840W9Q9_9ACTN</name>
<accession>A0A840W9Q9</accession>
<keyword evidence="3" id="KW-0808">Transferase</keyword>
<feature type="region of interest" description="Disordered" evidence="2">
    <location>
        <begin position="85"/>
        <end position="105"/>
    </location>
</feature>
<dbReference type="InterPro" id="IPR011009">
    <property type="entry name" value="Kinase-like_dom_sf"/>
</dbReference>
<dbReference type="AlphaFoldDB" id="A0A840W9Q9"/>
<evidence type="ECO:0000256" key="2">
    <source>
        <dbReference type="SAM" id="MobiDB-lite"/>
    </source>
</evidence>
<keyword evidence="3" id="KW-0418">Kinase</keyword>
<protein>
    <submittedName>
        <fullName evidence="3">Serine/threonine protein kinase</fullName>
    </submittedName>
</protein>
<keyword evidence="1" id="KW-0067">ATP-binding</keyword>